<dbReference type="PANTHER" id="PTHR42794:SF2">
    <property type="entry name" value="ABC TRANSPORTER ATP-BINDING PROTEIN"/>
    <property type="match status" value="1"/>
</dbReference>
<dbReference type="AlphaFoldDB" id="A0A0F5L275"/>
<dbReference type="InterPro" id="IPR027417">
    <property type="entry name" value="P-loop_NTPase"/>
</dbReference>
<sequence length="258" mass="27482">MTGLEVRGLTISLGGPPIVDRVDLTAPRGKITGLVGPNGAGKSTLIGTVVGLNRPVEGTVHFSGDDLLGLDRRARARLCAYVEQAATTEERLTVAEVVALGRIPFAPAWASGPDPADEKSCMEALSRLGMSAFAGRQFATLSGGEQQRVHMARALAQQPQLLLLDEPTSSLDIRGQLQVFALLRSLATEDCTVLMALHDLNLALTRCDWLVVMNHGRVVAEGAPMEVLTERLIADVYGVEARRIQGPVGPVIVFETAL</sequence>
<accession>A0A0F5L275</accession>
<name>A0A0F5L275_9HYPH</name>
<evidence type="ECO:0000256" key="3">
    <source>
        <dbReference type="ARBA" id="ARBA00022741"/>
    </source>
</evidence>
<dbReference type="RefSeq" id="WP_046144265.1">
    <property type="nucleotide sequence ID" value="NZ_LAJG01000042.1"/>
</dbReference>
<evidence type="ECO:0000313" key="6">
    <source>
        <dbReference type="EMBL" id="KKB76473.1"/>
    </source>
</evidence>
<keyword evidence="7" id="KW-1185">Reference proteome</keyword>
<evidence type="ECO:0000259" key="5">
    <source>
        <dbReference type="PROSITE" id="PS50893"/>
    </source>
</evidence>
<dbReference type="Gene3D" id="3.40.50.300">
    <property type="entry name" value="P-loop containing nucleotide triphosphate hydrolases"/>
    <property type="match status" value="1"/>
</dbReference>
<proteinExistence type="inferred from homology"/>
<evidence type="ECO:0000256" key="1">
    <source>
        <dbReference type="ARBA" id="ARBA00005417"/>
    </source>
</evidence>
<dbReference type="PANTHER" id="PTHR42794">
    <property type="entry name" value="HEMIN IMPORT ATP-BINDING PROTEIN HMUV"/>
    <property type="match status" value="1"/>
</dbReference>
<dbReference type="Pfam" id="PF00005">
    <property type="entry name" value="ABC_tran"/>
    <property type="match status" value="1"/>
</dbReference>
<dbReference type="CDD" id="cd03214">
    <property type="entry name" value="ABC_Iron-Siderophores_B12_Hemin"/>
    <property type="match status" value="1"/>
</dbReference>
<dbReference type="PATRIC" id="fig|361041.3.peg.2778"/>
<dbReference type="PROSITE" id="PS50893">
    <property type="entry name" value="ABC_TRANSPORTER_2"/>
    <property type="match status" value="1"/>
</dbReference>
<dbReference type="GO" id="GO:0005524">
    <property type="term" value="F:ATP binding"/>
    <property type="evidence" value="ECO:0007669"/>
    <property type="project" value="UniProtKB-KW"/>
</dbReference>
<keyword evidence="3" id="KW-0547">Nucleotide-binding</keyword>
<dbReference type="STRING" id="361041.VW35_16865"/>
<feature type="domain" description="ABC transporter" evidence="5">
    <location>
        <begin position="4"/>
        <end position="240"/>
    </location>
</feature>
<evidence type="ECO:0000313" key="7">
    <source>
        <dbReference type="Proteomes" id="UP000033514"/>
    </source>
</evidence>
<dbReference type="SMART" id="SM00382">
    <property type="entry name" value="AAA"/>
    <property type="match status" value="1"/>
</dbReference>
<organism evidence="6 7">
    <name type="scientific">Devosia soli</name>
    <dbReference type="NCBI Taxonomy" id="361041"/>
    <lineage>
        <taxon>Bacteria</taxon>
        <taxon>Pseudomonadati</taxon>
        <taxon>Pseudomonadota</taxon>
        <taxon>Alphaproteobacteria</taxon>
        <taxon>Hyphomicrobiales</taxon>
        <taxon>Devosiaceae</taxon>
        <taxon>Devosia</taxon>
    </lineage>
</organism>
<gene>
    <name evidence="6" type="ORF">VW35_16865</name>
</gene>
<dbReference type="FunFam" id="3.40.50.300:FF:000134">
    <property type="entry name" value="Iron-enterobactin ABC transporter ATP-binding protein"/>
    <property type="match status" value="1"/>
</dbReference>
<dbReference type="InterPro" id="IPR003439">
    <property type="entry name" value="ABC_transporter-like_ATP-bd"/>
</dbReference>
<dbReference type="Proteomes" id="UP000033514">
    <property type="component" value="Unassembled WGS sequence"/>
</dbReference>
<evidence type="ECO:0000256" key="4">
    <source>
        <dbReference type="ARBA" id="ARBA00022840"/>
    </source>
</evidence>
<dbReference type="OrthoDB" id="9805601at2"/>
<dbReference type="GO" id="GO:0016887">
    <property type="term" value="F:ATP hydrolysis activity"/>
    <property type="evidence" value="ECO:0007669"/>
    <property type="project" value="InterPro"/>
</dbReference>
<evidence type="ECO:0000256" key="2">
    <source>
        <dbReference type="ARBA" id="ARBA00022448"/>
    </source>
</evidence>
<reference evidence="6 7" key="1">
    <citation type="submission" date="2015-03" db="EMBL/GenBank/DDBJ databases">
        <authorList>
            <person name="Hassan Y.I."/>
            <person name="Lepp D."/>
            <person name="Zhou T."/>
        </authorList>
    </citation>
    <scope>NUCLEOTIDE SEQUENCE [LARGE SCALE GENOMIC DNA]</scope>
    <source>
        <strain evidence="6 7">GH2-10</strain>
    </source>
</reference>
<keyword evidence="2" id="KW-0813">Transport</keyword>
<protein>
    <recommendedName>
        <fullName evidence="5">ABC transporter domain-containing protein</fullName>
    </recommendedName>
</protein>
<comment type="similarity">
    <text evidence="1">Belongs to the ABC transporter superfamily.</text>
</comment>
<dbReference type="SUPFAM" id="SSF52540">
    <property type="entry name" value="P-loop containing nucleoside triphosphate hydrolases"/>
    <property type="match status" value="1"/>
</dbReference>
<dbReference type="EMBL" id="LAJG01000042">
    <property type="protein sequence ID" value="KKB76473.1"/>
    <property type="molecule type" value="Genomic_DNA"/>
</dbReference>
<keyword evidence="4" id="KW-0067">ATP-binding</keyword>
<dbReference type="InterPro" id="IPR003593">
    <property type="entry name" value="AAA+_ATPase"/>
</dbReference>
<comment type="caution">
    <text evidence="6">The sequence shown here is derived from an EMBL/GenBank/DDBJ whole genome shotgun (WGS) entry which is preliminary data.</text>
</comment>